<dbReference type="Proteomes" id="UP000292648">
    <property type="component" value="Unassembled WGS sequence"/>
</dbReference>
<name>A0A4V2L1H2_9LACO</name>
<accession>A0A4V2L1H2</accession>
<comment type="caution">
    <text evidence="1">The sequence shown here is derived from an EMBL/GenBank/DDBJ whole genome shotgun (WGS) entry which is preliminary data.</text>
</comment>
<sequence>MAAEIVTLCGSRKYAGVFKTVARTLSKRGIIVLAPVFSADIATTAAIQGLRRTHFKKIDLADAILVIDVHGYIGEQTKQEIKYARRQHKKICYYSAMKAGGAGVD</sequence>
<evidence type="ECO:0000313" key="1">
    <source>
        <dbReference type="EMBL" id="TBX38068.1"/>
    </source>
</evidence>
<dbReference type="AlphaFoldDB" id="A0A4V2L1H2"/>
<reference evidence="1 2" key="1">
    <citation type="submission" date="2019-01" db="EMBL/GenBank/DDBJ databases">
        <title>Draft genome sequence of Lactobacillus paraplantarum OSY-TC318, a Producer of the novel lantibiotic Paraplantaracin TC318.</title>
        <authorList>
            <person name="Hussein W.E."/>
            <person name="Huang E."/>
            <person name="Yousef A.E."/>
        </authorList>
    </citation>
    <scope>NUCLEOTIDE SEQUENCE [LARGE SCALE GENOMIC DNA]</scope>
    <source>
        <strain evidence="1 2">OSY-TC318</strain>
    </source>
</reference>
<evidence type="ECO:0000313" key="2">
    <source>
        <dbReference type="Proteomes" id="UP000292648"/>
    </source>
</evidence>
<evidence type="ECO:0008006" key="3">
    <source>
        <dbReference type="Google" id="ProtNLM"/>
    </source>
</evidence>
<proteinExistence type="predicted"/>
<dbReference type="EMBL" id="SEHH01000124">
    <property type="protein sequence ID" value="TBX38068.1"/>
    <property type="molecule type" value="Genomic_DNA"/>
</dbReference>
<organism evidence="1 2">
    <name type="scientific">Lactiplantibacillus paraplantarum</name>
    <dbReference type="NCBI Taxonomy" id="60520"/>
    <lineage>
        <taxon>Bacteria</taxon>
        <taxon>Bacillati</taxon>
        <taxon>Bacillota</taxon>
        <taxon>Bacilli</taxon>
        <taxon>Lactobacillales</taxon>
        <taxon>Lactobacillaceae</taxon>
        <taxon>Lactiplantibacillus</taxon>
    </lineage>
</organism>
<gene>
    <name evidence="1" type="ORF">EUZ87_14065</name>
</gene>
<protein>
    <recommendedName>
        <fullName evidence="3">DUF2325 domain-containing protein</fullName>
    </recommendedName>
</protein>